<proteinExistence type="predicted"/>
<protein>
    <submittedName>
        <fullName evidence="1">PD-(D/E)XK motif protein</fullName>
    </submittedName>
</protein>
<name>A0A494RLU1_9CAUL</name>
<dbReference type="OrthoDB" id="2808696at2"/>
<sequence length="345" mass="36790">MSPGRRSMAVLTDTEELELAWNALSGQERAEGWATVALGTATARFRAGIVYPGGEETLLIGFNSDVVPKKADLPEGAGFRVEVSSEAFAPAFGRWLCLTRQNGAGRDLFVQMAADVVAAVATAGERSETSLLGLTLTRIRAWQDFMRRPRSGVLPPEEETGLAGELTVLCRLIEGGASPAGVAGAWNGPAGGLQDFQTGTLGLEVKTTLSVTGFPARISSLEQLDELAGRPVLLAAVRLCLQEDGLTLPGLVERARGLMGSDSRALAMLERALLLAGYLDDVASEYVRRFHCVEIRVFDVDETFPRLVRSAVRPEIRAAAYDIDIDLVTAAPFSLGDALVRAGAF</sequence>
<dbReference type="Proteomes" id="UP000276984">
    <property type="component" value="Chromosome"/>
</dbReference>
<dbReference type="Pfam" id="PF14390">
    <property type="entry name" value="DUF4420"/>
    <property type="match status" value="1"/>
</dbReference>
<evidence type="ECO:0000313" key="1">
    <source>
        <dbReference type="EMBL" id="AYG96389.1"/>
    </source>
</evidence>
<accession>A0A494RLU1</accession>
<organism evidence="1 2">
    <name type="scientific">Brevundimonas naejangsanensis</name>
    <dbReference type="NCBI Taxonomy" id="588932"/>
    <lineage>
        <taxon>Bacteria</taxon>
        <taxon>Pseudomonadati</taxon>
        <taxon>Pseudomonadota</taxon>
        <taxon>Alphaproteobacteria</taxon>
        <taxon>Caulobacterales</taxon>
        <taxon>Caulobacteraceae</taxon>
        <taxon>Brevundimonas</taxon>
    </lineage>
</organism>
<dbReference type="InterPro" id="IPR025534">
    <property type="entry name" value="DUF4420"/>
</dbReference>
<evidence type="ECO:0000313" key="2">
    <source>
        <dbReference type="Proteomes" id="UP000276984"/>
    </source>
</evidence>
<reference evidence="1 2" key="1">
    <citation type="submission" date="2018-10" db="EMBL/GenBank/DDBJ databases">
        <title>Complete genome sequence of Brevundimonas naejangsanensis BRV3.</title>
        <authorList>
            <person name="Berrios L."/>
            <person name="Ely B."/>
        </authorList>
    </citation>
    <scope>NUCLEOTIDE SEQUENCE [LARGE SCALE GENOMIC DNA]</scope>
    <source>
        <strain evidence="1 2">BRV3</strain>
    </source>
</reference>
<dbReference type="AlphaFoldDB" id="A0A494RLU1"/>
<keyword evidence="2" id="KW-1185">Reference proteome</keyword>
<dbReference type="EMBL" id="CP032707">
    <property type="protein sequence ID" value="AYG96389.1"/>
    <property type="molecule type" value="Genomic_DNA"/>
</dbReference>
<gene>
    <name evidence="1" type="ORF">D8I30_10700</name>
</gene>